<evidence type="ECO:0000256" key="1">
    <source>
        <dbReference type="ARBA" id="ARBA00004141"/>
    </source>
</evidence>
<dbReference type="GO" id="GO:0005886">
    <property type="term" value="C:plasma membrane"/>
    <property type="evidence" value="ECO:0007669"/>
    <property type="project" value="TreeGrafter"/>
</dbReference>
<dbReference type="KEGG" id="tav:G4V39_02655"/>
<protein>
    <submittedName>
        <fullName evidence="5">Calcium/sodium antiporter</fullName>
    </submittedName>
</protein>
<comment type="subcellular location">
    <subcellularLocation>
        <location evidence="1">Membrane</location>
        <topology evidence="1">Multi-pass membrane protein</topology>
    </subcellularLocation>
</comment>
<dbReference type="Gene3D" id="1.20.1420.30">
    <property type="entry name" value="NCX, central ion-binding region"/>
    <property type="match status" value="1"/>
</dbReference>
<dbReference type="RefSeq" id="WP_166031468.1">
    <property type="nucleotide sequence ID" value="NZ_CP048877.1"/>
</dbReference>
<dbReference type="PANTHER" id="PTHR10846">
    <property type="entry name" value="SODIUM/POTASSIUM/CALCIUM EXCHANGER"/>
    <property type="match status" value="1"/>
</dbReference>
<dbReference type="GO" id="GO:0006874">
    <property type="term" value="P:intracellular calcium ion homeostasis"/>
    <property type="evidence" value="ECO:0007669"/>
    <property type="project" value="TreeGrafter"/>
</dbReference>
<dbReference type="NCBIfam" id="TIGR00367">
    <property type="entry name" value="calcium/sodium antiporter"/>
    <property type="match status" value="1"/>
</dbReference>
<keyword evidence="3" id="KW-1133">Transmembrane helix</keyword>
<dbReference type="PANTHER" id="PTHR10846:SF8">
    <property type="entry name" value="INNER MEMBRANE PROTEIN YRBG"/>
    <property type="match status" value="1"/>
</dbReference>
<gene>
    <name evidence="5" type="ORF">G4V39_02655</name>
</gene>
<evidence type="ECO:0000256" key="2">
    <source>
        <dbReference type="ARBA" id="ARBA00022692"/>
    </source>
</evidence>
<proteinExistence type="predicted"/>
<name>A0A6G7PUL0_9BACT</name>
<evidence type="ECO:0000256" key="3">
    <source>
        <dbReference type="ARBA" id="ARBA00022989"/>
    </source>
</evidence>
<dbReference type="AlphaFoldDB" id="A0A6G7PUL0"/>
<evidence type="ECO:0000313" key="6">
    <source>
        <dbReference type="Proteomes" id="UP000502179"/>
    </source>
</evidence>
<dbReference type="GO" id="GO:0005262">
    <property type="term" value="F:calcium channel activity"/>
    <property type="evidence" value="ECO:0007669"/>
    <property type="project" value="TreeGrafter"/>
</dbReference>
<dbReference type="InterPro" id="IPR004481">
    <property type="entry name" value="K/Na/Ca-exchanger"/>
</dbReference>
<dbReference type="InterPro" id="IPR004837">
    <property type="entry name" value="NaCa_Exmemb"/>
</dbReference>
<dbReference type="Pfam" id="PF01699">
    <property type="entry name" value="Na_Ca_ex"/>
    <property type="match status" value="2"/>
</dbReference>
<sequence length="316" mass="33756">MKEFLFLVGGFALLLSGGHFLVEGAAALAKRLRVSDRAIGLTVVAFGTSAPELLVNIIAAIKKSPDLAIGNILGSNIANILLILGASSLVYPLTIHLGTVWKEIPFSLLAVIVLFFMANDGLLDGLPSMISRSDGLVLLSFFAIFLFYAFGLDRREEIDYQVKPLPWGLALLMTTGGIIGLGLGGNMVVDGARGLVILLGVSQAFIGLTIVALGTSLPELVTSVVAAFKKKTEIAVGNVVGSNIFNIFWILGITASVSPIPFRASLNLDIGMVILATLALFVGLFLGRTHELDRKKGFLFLCMYFTYLAILALRER</sequence>
<organism evidence="5 6">
    <name type="scientific">Thermosulfuriphilus ammonigenes</name>
    <dbReference type="NCBI Taxonomy" id="1936021"/>
    <lineage>
        <taxon>Bacteria</taxon>
        <taxon>Pseudomonadati</taxon>
        <taxon>Thermodesulfobacteriota</taxon>
        <taxon>Thermodesulfobacteria</taxon>
        <taxon>Thermodesulfobacteriales</taxon>
        <taxon>Thermodesulfobacteriaceae</taxon>
        <taxon>Thermosulfuriphilus</taxon>
    </lineage>
</organism>
<dbReference type="Proteomes" id="UP000502179">
    <property type="component" value="Chromosome"/>
</dbReference>
<dbReference type="InterPro" id="IPR044880">
    <property type="entry name" value="NCX_ion-bd_dom_sf"/>
</dbReference>
<dbReference type="EMBL" id="CP048877">
    <property type="protein sequence ID" value="QIJ71246.1"/>
    <property type="molecule type" value="Genomic_DNA"/>
</dbReference>
<reference evidence="5 6" key="1">
    <citation type="submission" date="2020-02" db="EMBL/GenBank/DDBJ databases">
        <title>Genome analysis of Thermosulfuriphilus ammonigenes ST65T, an anaerobic thermophilic chemolithoautotrophic bacterium isolated from a deep-sea hydrothermal vent.</title>
        <authorList>
            <person name="Slobodkina G."/>
            <person name="Allioux M."/>
            <person name="Merkel A."/>
            <person name="Alain K."/>
            <person name="Jebbar M."/>
            <person name="Slobodkin A."/>
        </authorList>
    </citation>
    <scope>NUCLEOTIDE SEQUENCE [LARGE SCALE GENOMIC DNA]</scope>
    <source>
        <strain evidence="5 6">ST65</strain>
    </source>
</reference>
<evidence type="ECO:0000313" key="5">
    <source>
        <dbReference type="EMBL" id="QIJ71246.1"/>
    </source>
</evidence>
<keyword evidence="6" id="KW-1185">Reference proteome</keyword>
<evidence type="ECO:0000256" key="4">
    <source>
        <dbReference type="ARBA" id="ARBA00023136"/>
    </source>
</evidence>
<keyword evidence="2" id="KW-0812">Transmembrane</keyword>
<dbReference type="GO" id="GO:0008273">
    <property type="term" value="F:calcium, potassium:sodium antiporter activity"/>
    <property type="evidence" value="ECO:0007669"/>
    <property type="project" value="TreeGrafter"/>
</dbReference>
<keyword evidence="4" id="KW-0472">Membrane</keyword>
<accession>A0A6G7PUL0</accession>